<evidence type="ECO:0000313" key="7">
    <source>
        <dbReference type="Proteomes" id="UP000261166"/>
    </source>
</evidence>
<dbReference type="InterPro" id="IPR024654">
    <property type="entry name" value="Calcineurin-like_PHP_lpxH"/>
</dbReference>
<comment type="cofactor">
    <cofactor evidence="2">
        <name>a divalent metal cation</name>
        <dbReference type="ChEBI" id="CHEBI:60240"/>
    </cofactor>
</comment>
<name>A0A3E3I9Y0_9FIRM</name>
<dbReference type="EC" id="3.1.4.-" evidence="2"/>
<dbReference type="EMBL" id="QVLV01000022">
    <property type="protein sequence ID" value="RGE56635.1"/>
    <property type="molecule type" value="Genomic_DNA"/>
</dbReference>
<dbReference type="InterPro" id="IPR000979">
    <property type="entry name" value="Phosphodiesterase_MJ0936/Vps29"/>
</dbReference>
<dbReference type="GO" id="GO:0046872">
    <property type="term" value="F:metal ion binding"/>
    <property type="evidence" value="ECO:0007669"/>
    <property type="project" value="UniProtKB-KW"/>
</dbReference>
<dbReference type="InterPro" id="IPR041802">
    <property type="entry name" value="MPP_YfcE"/>
</dbReference>
<evidence type="ECO:0000256" key="1">
    <source>
        <dbReference type="ARBA" id="ARBA00008950"/>
    </source>
</evidence>
<dbReference type="PANTHER" id="PTHR11124">
    <property type="entry name" value="VACUOLAR SORTING PROTEIN VPS29"/>
    <property type="match status" value="1"/>
</dbReference>
<dbReference type="OrthoDB" id="9800565at2"/>
<dbReference type="CDD" id="cd00841">
    <property type="entry name" value="MPP_YfcE"/>
    <property type="match status" value="1"/>
</dbReference>
<evidence type="ECO:0000313" key="4">
    <source>
        <dbReference type="EMBL" id="RGE56635.1"/>
    </source>
</evidence>
<evidence type="ECO:0000313" key="6">
    <source>
        <dbReference type="Proteomes" id="UP000260812"/>
    </source>
</evidence>
<dbReference type="Gene3D" id="3.60.21.10">
    <property type="match status" value="1"/>
</dbReference>
<dbReference type="EMBL" id="QVLU01000041">
    <property type="protein sequence ID" value="RGE63850.1"/>
    <property type="molecule type" value="Genomic_DNA"/>
</dbReference>
<dbReference type="GO" id="GO:0016787">
    <property type="term" value="F:hydrolase activity"/>
    <property type="evidence" value="ECO:0007669"/>
    <property type="project" value="UniProtKB-UniRule"/>
</dbReference>
<proteinExistence type="inferred from homology"/>
<accession>A0A3E3I9Y0</accession>
<feature type="domain" description="Calcineurin-like phosphoesterase" evidence="3">
    <location>
        <begin position="1"/>
        <end position="148"/>
    </location>
</feature>
<dbReference type="NCBIfam" id="TIGR00040">
    <property type="entry name" value="yfcE"/>
    <property type="match status" value="1"/>
</dbReference>
<sequence>MRVLIISDTHRRDDRFLELIKRVKPIDMLIHCGDSEGSEDLYLEYAGCPVEIVSGNNDFFTDLPREKEFQLGKYKVWLTHGHNYYVSMGNSMLKEEAQARGVDIVMYGHTHKPVIDMEKDITAINPGSLSFPRQEGRRPSYILMELDKDGQAHYHLNYL</sequence>
<evidence type="ECO:0000313" key="5">
    <source>
        <dbReference type="EMBL" id="RGE63850.1"/>
    </source>
</evidence>
<gene>
    <name evidence="5" type="ORF">DWY69_27485</name>
    <name evidence="4" type="ORF">DXC51_22835</name>
</gene>
<keyword evidence="2" id="KW-0479">Metal-binding</keyword>
<keyword evidence="6" id="KW-1185">Reference proteome</keyword>
<dbReference type="SUPFAM" id="SSF56300">
    <property type="entry name" value="Metallo-dependent phosphatases"/>
    <property type="match status" value="1"/>
</dbReference>
<evidence type="ECO:0000259" key="3">
    <source>
        <dbReference type="Pfam" id="PF12850"/>
    </source>
</evidence>
<dbReference type="Pfam" id="PF12850">
    <property type="entry name" value="Metallophos_2"/>
    <property type="match status" value="1"/>
</dbReference>
<reference evidence="5 7" key="1">
    <citation type="submission" date="2018-08" db="EMBL/GenBank/DDBJ databases">
        <title>A genome reference for cultivated species of the human gut microbiota.</title>
        <authorList>
            <person name="Zou Y."/>
            <person name="Xue W."/>
            <person name="Luo G."/>
        </authorList>
    </citation>
    <scope>NUCLEOTIDE SEQUENCE [LARGE SCALE GENOMIC DNA]</scope>
    <source>
        <strain evidence="5 7">AF26-4BH</strain>
        <strain evidence="4">TF05-5AC</strain>
    </source>
</reference>
<dbReference type="GeneID" id="97989615"/>
<dbReference type="Proteomes" id="UP000260812">
    <property type="component" value="Unassembled WGS sequence"/>
</dbReference>
<dbReference type="RefSeq" id="WP_021635409.1">
    <property type="nucleotide sequence ID" value="NZ_CALBAU010000230.1"/>
</dbReference>
<comment type="similarity">
    <text evidence="1 2">Belongs to the metallophosphoesterase superfamily. YfcE family.</text>
</comment>
<comment type="caution">
    <text evidence="5">The sequence shown here is derived from an EMBL/GenBank/DDBJ whole genome shotgun (WGS) entry which is preliminary data.</text>
</comment>
<protein>
    <recommendedName>
        <fullName evidence="2">Phosphoesterase</fullName>
        <ecNumber evidence="2">3.1.4.-</ecNumber>
    </recommendedName>
</protein>
<dbReference type="InterPro" id="IPR029052">
    <property type="entry name" value="Metallo-depent_PP-like"/>
</dbReference>
<organism evidence="5 7">
    <name type="scientific">Eisenbergiella massiliensis</name>
    <dbReference type="NCBI Taxonomy" id="1720294"/>
    <lineage>
        <taxon>Bacteria</taxon>
        <taxon>Bacillati</taxon>
        <taxon>Bacillota</taxon>
        <taxon>Clostridia</taxon>
        <taxon>Lachnospirales</taxon>
        <taxon>Lachnospiraceae</taxon>
        <taxon>Eisenbergiella</taxon>
    </lineage>
</organism>
<dbReference type="AlphaFoldDB" id="A0A3E3I9Y0"/>
<dbReference type="Proteomes" id="UP000261166">
    <property type="component" value="Unassembled WGS sequence"/>
</dbReference>
<evidence type="ECO:0000256" key="2">
    <source>
        <dbReference type="RuleBase" id="RU362039"/>
    </source>
</evidence>